<feature type="region of interest" description="Disordered" evidence="1">
    <location>
        <begin position="1"/>
        <end position="32"/>
    </location>
</feature>
<evidence type="ECO:0000313" key="2">
    <source>
        <dbReference type="EMBL" id="CAI9163130.1"/>
    </source>
</evidence>
<accession>A0ABN8YPY1</accession>
<organism evidence="2 3">
    <name type="scientific">Rangifer tarandus platyrhynchus</name>
    <name type="common">Svalbard reindeer</name>
    <dbReference type="NCBI Taxonomy" id="3082113"/>
    <lineage>
        <taxon>Eukaryota</taxon>
        <taxon>Metazoa</taxon>
        <taxon>Chordata</taxon>
        <taxon>Craniata</taxon>
        <taxon>Vertebrata</taxon>
        <taxon>Euteleostomi</taxon>
        <taxon>Mammalia</taxon>
        <taxon>Eutheria</taxon>
        <taxon>Laurasiatheria</taxon>
        <taxon>Artiodactyla</taxon>
        <taxon>Ruminantia</taxon>
        <taxon>Pecora</taxon>
        <taxon>Cervidae</taxon>
        <taxon>Odocoileinae</taxon>
        <taxon>Rangifer</taxon>
    </lineage>
</organism>
<dbReference type="Proteomes" id="UP001176941">
    <property type="component" value="Chromosome 21"/>
</dbReference>
<gene>
    <name evidence="2" type="ORF">MRATA1EN1_LOCUS12092</name>
</gene>
<reference evidence="2" key="1">
    <citation type="submission" date="2023-04" db="EMBL/GenBank/DDBJ databases">
        <authorList>
            <consortium name="ELIXIR-Norway"/>
        </authorList>
    </citation>
    <scope>NUCLEOTIDE SEQUENCE [LARGE SCALE GENOMIC DNA]</scope>
</reference>
<name>A0ABN8YPY1_RANTA</name>
<protein>
    <submittedName>
        <fullName evidence="2">Uncharacterized protein</fullName>
    </submittedName>
</protein>
<dbReference type="EMBL" id="OX459957">
    <property type="protein sequence ID" value="CAI9163130.1"/>
    <property type="molecule type" value="Genomic_DNA"/>
</dbReference>
<sequence>MGRMEAAAPCHWPHGTDALQGGSPGHGPLGDTAAPAIFVEAQVLLRPGPQEAGVTADQVGSWGKSWALGSSSIQDGGSLGGPGLRRGWVSMGTVPPYDPGRSEAQALVNSVLMTWAHELKINTVK</sequence>
<evidence type="ECO:0000256" key="1">
    <source>
        <dbReference type="SAM" id="MobiDB-lite"/>
    </source>
</evidence>
<proteinExistence type="predicted"/>
<evidence type="ECO:0000313" key="3">
    <source>
        <dbReference type="Proteomes" id="UP001176941"/>
    </source>
</evidence>
<keyword evidence="3" id="KW-1185">Reference proteome</keyword>